<proteinExistence type="inferred from homology"/>
<evidence type="ECO:0000256" key="1">
    <source>
        <dbReference type="ARBA" id="ARBA00022741"/>
    </source>
</evidence>
<comment type="catalytic activity">
    <reaction evidence="5">
        <text>GTP + H2O = GDP + phosphate + H(+)</text>
        <dbReference type="Rhea" id="RHEA:19669"/>
        <dbReference type="ChEBI" id="CHEBI:15377"/>
        <dbReference type="ChEBI" id="CHEBI:15378"/>
        <dbReference type="ChEBI" id="CHEBI:37565"/>
        <dbReference type="ChEBI" id="CHEBI:43474"/>
        <dbReference type="ChEBI" id="CHEBI:58189"/>
    </reaction>
    <physiologicalReaction direction="left-to-right" evidence="5">
        <dbReference type="Rhea" id="RHEA:19670"/>
    </physiologicalReaction>
</comment>
<evidence type="ECO:0000256" key="5">
    <source>
        <dbReference type="ARBA" id="ARBA00049117"/>
    </source>
</evidence>
<evidence type="ECO:0000256" key="2">
    <source>
        <dbReference type="ARBA" id="ARBA00022801"/>
    </source>
</evidence>
<dbReference type="PANTHER" id="PTHR13748">
    <property type="entry name" value="COBW-RELATED"/>
    <property type="match status" value="1"/>
</dbReference>
<keyword evidence="1" id="KW-0547">Nucleotide-binding</keyword>
<keyword evidence="2" id="KW-0378">Hydrolase</keyword>
<comment type="similarity">
    <text evidence="4">Belongs to the SIMIBI class G3E GTPase family. ZNG1 subfamily.</text>
</comment>
<dbReference type="Pfam" id="PF02492">
    <property type="entry name" value="cobW"/>
    <property type="match status" value="1"/>
</dbReference>
<sequence>MTDPRIPITVIGGFLGAGKTTLVNHLIRSTAAHFAQILPGRRIGVIINEFGQTGVDGGLIERLSDQPDDVQELTAGCLCCTGRDDLIQALVLLAQRGQSEGDAPAHVLIELSGIADPLPVLETLLDPDVRAILRLDSLITVVDARNLAQTLHENPEGAAQLLYATTVIMNKTDLVTPPVLHQMRTLVQALNPLTHLVEAQRSVVDALALLSTNGFSADWTMPASAAQTVHTRALKSFTLESDTPLSLDGWYTLVRRITSRPGQVLRVKGEVSLEAHPQRLTLHAVRDLITLDPGSEPRTGQTRIVMIGRDLDVNEERAAFALLSQQTRPKQTRQVLRRVPAKPSGVRL</sequence>
<gene>
    <name evidence="7" type="ORF">ORD21_15670</name>
</gene>
<dbReference type="SUPFAM" id="SSF90002">
    <property type="entry name" value="Hypothetical protein YjiA, C-terminal domain"/>
    <property type="match status" value="1"/>
</dbReference>
<dbReference type="InterPro" id="IPR036627">
    <property type="entry name" value="CobW-likC_sf"/>
</dbReference>
<dbReference type="InterPro" id="IPR003495">
    <property type="entry name" value="CobW/HypB/UreG_nucleotide-bd"/>
</dbReference>
<evidence type="ECO:0000313" key="7">
    <source>
        <dbReference type="EMBL" id="MDV6376037.1"/>
    </source>
</evidence>
<dbReference type="InterPro" id="IPR027417">
    <property type="entry name" value="P-loop_NTPase"/>
</dbReference>
<dbReference type="SUPFAM" id="SSF52540">
    <property type="entry name" value="P-loop containing nucleoside triphosphate hydrolases"/>
    <property type="match status" value="1"/>
</dbReference>
<dbReference type="EMBL" id="JAPMIV010000044">
    <property type="protein sequence ID" value="MDV6376037.1"/>
    <property type="molecule type" value="Genomic_DNA"/>
</dbReference>
<dbReference type="Pfam" id="PF07683">
    <property type="entry name" value="CobW_C"/>
    <property type="match status" value="1"/>
</dbReference>
<dbReference type="InterPro" id="IPR011629">
    <property type="entry name" value="CobW-like_C"/>
</dbReference>
<reference evidence="7 8" key="1">
    <citation type="submission" date="2022-11" db="EMBL/GenBank/DDBJ databases">
        <title>Deinococcus ZS9-10, Low Temperature and Draught-tolerating, UV-resistant Bacteria from Continental Antarctica.</title>
        <authorList>
            <person name="Cheng L."/>
        </authorList>
    </citation>
    <scope>NUCLEOTIDE SEQUENCE [LARGE SCALE GENOMIC DNA]</scope>
    <source>
        <strain evidence="7 8">ZS9-10</strain>
    </source>
</reference>
<dbReference type="SMART" id="SM00833">
    <property type="entry name" value="CobW_C"/>
    <property type="match status" value="1"/>
</dbReference>
<name>A0ABU4DUC8_9DEIO</name>
<dbReference type="PANTHER" id="PTHR13748:SF62">
    <property type="entry name" value="COBW DOMAIN-CONTAINING PROTEIN"/>
    <property type="match status" value="1"/>
</dbReference>
<evidence type="ECO:0000259" key="6">
    <source>
        <dbReference type="SMART" id="SM00833"/>
    </source>
</evidence>
<comment type="caution">
    <text evidence="7">The sequence shown here is derived from an EMBL/GenBank/DDBJ whole genome shotgun (WGS) entry which is preliminary data.</text>
</comment>
<organism evidence="7 8">
    <name type="scientific">Deinococcus arenicola</name>
    <dbReference type="NCBI Taxonomy" id="2994950"/>
    <lineage>
        <taxon>Bacteria</taxon>
        <taxon>Thermotogati</taxon>
        <taxon>Deinococcota</taxon>
        <taxon>Deinococci</taxon>
        <taxon>Deinococcales</taxon>
        <taxon>Deinococcaceae</taxon>
        <taxon>Deinococcus</taxon>
    </lineage>
</organism>
<keyword evidence="3" id="KW-0143">Chaperone</keyword>
<feature type="domain" description="CobW C-terminal" evidence="6">
    <location>
        <begin position="234"/>
        <end position="324"/>
    </location>
</feature>
<dbReference type="CDD" id="cd03112">
    <property type="entry name" value="CobW-like"/>
    <property type="match status" value="1"/>
</dbReference>
<dbReference type="Proteomes" id="UP001276150">
    <property type="component" value="Unassembled WGS sequence"/>
</dbReference>
<dbReference type="RefSeq" id="WP_317641387.1">
    <property type="nucleotide sequence ID" value="NZ_JAPMIV010000044.1"/>
</dbReference>
<evidence type="ECO:0000256" key="3">
    <source>
        <dbReference type="ARBA" id="ARBA00023186"/>
    </source>
</evidence>
<protein>
    <submittedName>
        <fullName evidence="7">GTP-binding protein</fullName>
    </submittedName>
</protein>
<accession>A0ABU4DUC8</accession>
<evidence type="ECO:0000256" key="4">
    <source>
        <dbReference type="ARBA" id="ARBA00034320"/>
    </source>
</evidence>
<keyword evidence="8" id="KW-1185">Reference proteome</keyword>
<dbReference type="Gene3D" id="3.30.1220.10">
    <property type="entry name" value="CobW-like, C-terminal domain"/>
    <property type="match status" value="1"/>
</dbReference>
<evidence type="ECO:0000313" key="8">
    <source>
        <dbReference type="Proteomes" id="UP001276150"/>
    </source>
</evidence>
<dbReference type="Gene3D" id="3.40.50.300">
    <property type="entry name" value="P-loop containing nucleotide triphosphate hydrolases"/>
    <property type="match status" value="1"/>
</dbReference>
<dbReference type="InterPro" id="IPR051316">
    <property type="entry name" value="Zinc-reg_GTPase_activator"/>
</dbReference>